<keyword evidence="1" id="KW-0479">Metal-binding</keyword>
<sequence>MIKPQVRNYTAGKPIEFRCGGVTLNLYEKPVDVVAENGHIVEGDEDEDDTAPKCAICLDSLEFKPLEECFMTACCHIFCRLCLQQNFDFDNRSCPICRHLLQG</sequence>
<comment type="caution">
    <text evidence="6">The sequence shown here is derived from an EMBL/GenBank/DDBJ whole genome shotgun (WGS) entry which is preliminary data.</text>
</comment>
<evidence type="ECO:0000256" key="4">
    <source>
        <dbReference type="PROSITE-ProRule" id="PRU00175"/>
    </source>
</evidence>
<evidence type="ECO:0000313" key="7">
    <source>
        <dbReference type="Proteomes" id="UP000288716"/>
    </source>
</evidence>
<dbReference type="InterPro" id="IPR001841">
    <property type="entry name" value="Znf_RING"/>
</dbReference>
<evidence type="ECO:0000256" key="3">
    <source>
        <dbReference type="ARBA" id="ARBA00022833"/>
    </source>
</evidence>
<dbReference type="PROSITE" id="PS00518">
    <property type="entry name" value="ZF_RING_1"/>
    <property type="match status" value="1"/>
</dbReference>
<evidence type="ECO:0000256" key="2">
    <source>
        <dbReference type="ARBA" id="ARBA00022771"/>
    </source>
</evidence>
<dbReference type="SUPFAM" id="SSF57850">
    <property type="entry name" value="RING/U-box"/>
    <property type="match status" value="1"/>
</dbReference>
<evidence type="ECO:0000259" key="5">
    <source>
        <dbReference type="PROSITE" id="PS50089"/>
    </source>
</evidence>
<name>A0A443RU01_9ACAR</name>
<dbReference type="Pfam" id="PF14634">
    <property type="entry name" value="zf-RING_5"/>
    <property type="match status" value="1"/>
</dbReference>
<dbReference type="EMBL" id="NCKV01033189">
    <property type="protein sequence ID" value="RWS18861.1"/>
    <property type="molecule type" value="Genomic_DNA"/>
</dbReference>
<organism evidence="6 7">
    <name type="scientific">Leptotrombidium deliense</name>
    <dbReference type="NCBI Taxonomy" id="299467"/>
    <lineage>
        <taxon>Eukaryota</taxon>
        <taxon>Metazoa</taxon>
        <taxon>Ecdysozoa</taxon>
        <taxon>Arthropoda</taxon>
        <taxon>Chelicerata</taxon>
        <taxon>Arachnida</taxon>
        <taxon>Acari</taxon>
        <taxon>Acariformes</taxon>
        <taxon>Trombidiformes</taxon>
        <taxon>Prostigmata</taxon>
        <taxon>Anystina</taxon>
        <taxon>Parasitengona</taxon>
        <taxon>Trombiculoidea</taxon>
        <taxon>Trombiculidae</taxon>
        <taxon>Leptotrombidium</taxon>
    </lineage>
</organism>
<dbReference type="OrthoDB" id="264917at2759"/>
<evidence type="ECO:0000313" key="6">
    <source>
        <dbReference type="EMBL" id="RWS18861.1"/>
    </source>
</evidence>
<feature type="domain" description="RING-type" evidence="5">
    <location>
        <begin position="54"/>
        <end position="98"/>
    </location>
</feature>
<reference evidence="6 7" key="1">
    <citation type="journal article" date="2018" name="Gigascience">
        <title>Genomes of trombidid mites reveal novel predicted allergens and laterally-transferred genes associated with secondary metabolism.</title>
        <authorList>
            <person name="Dong X."/>
            <person name="Chaisiri K."/>
            <person name="Xia D."/>
            <person name="Armstrong S.D."/>
            <person name="Fang Y."/>
            <person name="Donnelly M.J."/>
            <person name="Kadowaki T."/>
            <person name="McGarry J.W."/>
            <person name="Darby A.C."/>
            <person name="Makepeace B.L."/>
        </authorList>
    </citation>
    <scope>NUCLEOTIDE SEQUENCE [LARGE SCALE GENOMIC DNA]</scope>
    <source>
        <strain evidence="6">UoL-UT</strain>
    </source>
</reference>
<gene>
    <name evidence="6" type="ORF">B4U80_15005</name>
</gene>
<dbReference type="SMART" id="SM00184">
    <property type="entry name" value="RING"/>
    <property type="match status" value="1"/>
</dbReference>
<keyword evidence="3" id="KW-0862">Zinc</keyword>
<keyword evidence="7" id="KW-1185">Reference proteome</keyword>
<dbReference type="VEuPathDB" id="VectorBase:LDEU013179"/>
<dbReference type="Proteomes" id="UP000288716">
    <property type="component" value="Unassembled WGS sequence"/>
</dbReference>
<dbReference type="InterPro" id="IPR017907">
    <property type="entry name" value="Znf_RING_CS"/>
</dbReference>
<dbReference type="PROSITE" id="PS50089">
    <property type="entry name" value="ZF_RING_2"/>
    <property type="match status" value="1"/>
</dbReference>
<keyword evidence="2 4" id="KW-0863">Zinc-finger</keyword>
<dbReference type="GO" id="GO:0008270">
    <property type="term" value="F:zinc ion binding"/>
    <property type="evidence" value="ECO:0007669"/>
    <property type="project" value="UniProtKB-KW"/>
</dbReference>
<protein>
    <recommendedName>
        <fullName evidence="5">RING-type domain-containing protein</fullName>
    </recommendedName>
</protein>
<evidence type="ECO:0000256" key="1">
    <source>
        <dbReference type="ARBA" id="ARBA00022723"/>
    </source>
</evidence>
<dbReference type="AlphaFoldDB" id="A0A443RU01"/>
<accession>A0A443RU01</accession>
<dbReference type="Gene3D" id="3.30.40.10">
    <property type="entry name" value="Zinc/RING finger domain, C3HC4 (zinc finger)"/>
    <property type="match status" value="1"/>
</dbReference>
<proteinExistence type="predicted"/>
<dbReference type="InterPro" id="IPR013083">
    <property type="entry name" value="Znf_RING/FYVE/PHD"/>
</dbReference>